<keyword evidence="5" id="KW-0560">Oxidoreductase</keyword>
<dbReference type="InterPro" id="IPR020843">
    <property type="entry name" value="ER"/>
</dbReference>
<dbReference type="AlphaFoldDB" id="A0A0H1R032"/>
<dbReference type="CDD" id="cd08255">
    <property type="entry name" value="2-desacetyl-2-hydroxyethyl_bacteriochlorophyllide_like"/>
    <property type="match status" value="1"/>
</dbReference>
<name>A0A0H1R032_9EURY</name>
<evidence type="ECO:0000256" key="2">
    <source>
        <dbReference type="ARBA" id="ARBA00008072"/>
    </source>
</evidence>
<dbReference type="Pfam" id="PF08240">
    <property type="entry name" value="ADH_N"/>
    <property type="match status" value="1"/>
</dbReference>
<reference evidence="7 8" key="1">
    <citation type="journal article" date="2015" name="Int. J. Syst. Evol. Microbiol.">
        <title>Methanoculleus sediminis sp. nov., a methanogen from sediments near a submarine mud volcano.</title>
        <authorList>
            <person name="Chen S.C."/>
            <person name="Chen M.F."/>
            <person name="Lai M.C."/>
            <person name="Weng C.Y."/>
            <person name="Wu S.Y."/>
            <person name="Lin S."/>
            <person name="Yang T.F."/>
            <person name="Chen P.C."/>
        </authorList>
    </citation>
    <scope>NUCLEOTIDE SEQUENCE [LARGE SCALE GENOMIC DNA]</scope>
    <source>
        <strain evidence="7 8">S3Fa</strain>
    </source>
</reference>
<dbReference type="InterPro" id="IPR011032">
    <property type="entry name" value="GroES-like_sf"/>
</dbReference>
<dbReference type="Gene3D" id="3.40.50.720">
    <property type="entry name" value="NAD(P)-binding Rossmann-like Domain"/>
    <property type="match status" value="2"/>
</dbReference>
<dbReference type="SUPFAM" id="SSF50129">
    <property type="entry name" value="GroES-like"/>
    <property type="match status" value="1"/>
</dbReference>
<dbReference type="SUPFAM" id="SSF55347">
    <property type="entry name" value="Glyceraldehyde-3-phosphate dehydrogenase-like, C-terminal domain"/>
    <property type="match status" value="1"/>
</dbReference>
<dbReference type="InterPro" id="IPR013149">
    <property type="entry name" value="ADH-like_C"/>
</dbReference>
<keyword evidence="3" id="KW-0479">Metal-binding</keyword>
<evidence type="ECO:0000256" key="5">
    <source>
        <dbReference type="ARBA" id="ARBA00023002"/>
    </source>
</evidence>
<dbReference type="RefSeq" id="WP_048182563.1">
    <property type="nucleotide sequence ID" value="NZ_JXOJ01000002.1"/>
</dbReference>
<proteinExistence type="inferred from homology"/>
<comment type="cofactor">
    <cofactor evidence="1">
        <name>Zn(2+)</name>
        <dbReference type="ChEBI" id="CHEBI:29105"/>
    </cofactor>
</comment>
<keyword evidence="4" id="KW-0862">Zinc</keyword>
<dbReference type="SUPFAM" id="SSF51735">
    <property type="entry name" value="NAD(P)-binding Rossmann-fold domains"/>
    <property type="match status" value="2"/>
</dbReference>
<evidence type="ECO:0000313" key="8">
    <source>
        <dbReference type="Proteomes" id="UP000035301"/>
    </source>
</evidence>
<dbReference type="GO" id="GO:0044281">
    <property type="term" value="P:small molecule metabolic process"/>
    <property type="evidence" value="ECO:0007669"/>
    <property type="project" value="UniProtKB-ARBA"/>
</dbReference>
<dbReference type="SMART" id="SM00829">
    <property type="entry name" value="PKS_ER"/>
    <property type="match status" value="1"/>
</dbReference>
<dbReference type="PATRIC" id="fig|1550566.3.peg.1273"/>
<dbReference type="InterPro" id="IPR055170">
    <property type="entry name" value="GFO_IDH_MocA-like_dom"/>
</dbReference>
<dbReference type="GO" id="GO:0030554">
    <property type="term" value="F:adenyl nucleotide binding"/>
    <property type="evidence" value="ECO:0007669"/>
    <property type="project" value="UniProtKB-ARBA"/>
</dbReference>
<dbReference type="Gene3D" id="3.30.360.10">
    <property type="entry name" value="Dihydrodipicolinate Reductase, domain 2"/>
    <property type="match status" value="1"/>
</dbReference>
<dbReference type="InterPro" id="IPR000683">
    <property type="entry name" value="Gfo/Idh/MocA-like_OxRdtase_N"/>
</dbReference>
<dbReference type="GO" id="GO:0043168">
    <property type="term" value="F:anion binding"/>
    <property type="evidence" value="ECO:0007669"/>
    <property type="project" value="UniProtKB-ARBA"/>
</dbReference>
<gene>
    <name evidence="7" type="ORF">SZ63_05880</name>
</gene>
<protein>
    <submittedName>
        <fullName evidence="7">Oxidoreductase</fullName>
    </submittedName>
</protein>
<dbReference type="GO" id="GO:0016616">
    <property type="term" value="F:oxidoreductase activity, acting on the CH-OH group of donors, NAD or NADP as acceptor"/>
    <property type="evidence" value="ECO:0007669"/>
    <property type="project" value="UniProtKB-ARBA"/>
</dbReference>
<comment type="similarity">
    <text evidence="2">Belongs to the zinc-containing alcohol dehydrogenase family.</text>
</comment>
<dbReference type="InterPro" id="IPR036291">
    <property type="entry name" value="NAD(P)-bd_dom_sf"/>
</dbReference>
<comment type="caution">
    <text evidence="7">The sequence shown here is derived from an EMBL/GenBank/DDBJ whole genome shotgun (WGS) entry which is preliminary data.</text>
</comment>
<dbReference type="EMBL" id="JXOJ01000002">
    <property type="protein sequence ID" value="KLK88535.1"/>
    <property type="molecule type" value="Genomic_DNA"/>
</dbReference>
<dbReference type="STRING" id="1550566.SZ63_05880"/>
<evidence type="ECO:0000256" key="1">
    <source>
        <dbReference type="ARBA" id="ARBA00001947"/>
    </source>
</evidence>
<dbReference type="Proteomes" id="UP000035301">
    <property type="component" value="Unassembled WGS sequence"/>
</dbReference>
<keyword evidence="8" id="KW-1185">Reference proteome</keyword>
<dbReference type="Pfam" id="PF01408">
    <property type="entry name" value="GFO_IDH_MocA"/>
    <property type="match status" value="1"/>
</dbReference>
<evidence type="ECO:0000256" key="3">
    <source>
        <dbReference type="ARBA" id="ARBA00022723"/>
    </source>
</evidence>
<dbReference type="GO" id="GO:0046872">
    <property type="term" value="F:metal ion binding"/>
    <property type="evidence" value="ECO:0007669"/>
    <property type="project" value="UniProtKB-KW"/>
</dbReference>
<evidence type="ECO:0000313" key="7">
    <source>
        <dbReference type="EMBL" id="KLK88535.1"/>
    </source>
</evidence>
<dbReference type="PANTHER" id="PTHR43350">
    <property type="entry name" value="NAD-DEPENDENT ALCOHOL DEHYDROGENASE"/>
    <property type="match status" value="1"/>
</dbReference>
<sequence length="715" mass="77377">MKQVLLDLQSGSIQVENVPVPAVTRGVVVENAYSLISAGTESSLINLAQQSLVGKAKARPDDVRKVLQKVGTDGPLSAYRQAMSRLAKPEPLGYSSAGTVVTTASDGFEVGDRVACAGAGYAVHAEYVSVPKNLCVKIPDDVGFREAAFTTVGAIAMHGARNANVTVGENVAVIGLGLIGLLTVQILKAAGCRVIGIDIDPEKLALAADLGADVVSNYDGLFERARGLSPFGADAVIITAATRSSAPIEAAGRLVRDRGRVVVVGNVGMNVPRDVFYEKEAEVVVSRSYGPGRYDRNYEERGIDYPIYVRWTEKRNMEAFLELVRQKKIDLDRLITHTFPLDDAPGAYDLINTGKERFIGILLQYSPNGAGASDTVVHLPEPSKQRRRVPAAARTLGCIGAGVHAQSALYPLLPNLPVNLGGLATATGLSAQTVAKKYGFAYCTTDYHKILDDPDIDAVMIATRNDLHAPMAIDALRAGKDVFVEKPLATDIDSLRRIVEARNESGRRLMVGFNRRYSPLAARMKEFFANRATPAVLHYRVNAGQIPPDHWVHDDEQGSGMLISECCHFIDFMQYITGARPVQVFARAIEPTGTLQKYDNFQATLTFDDGSLGTVTYTTLGDRSYPKETVEVFAGNAVGRITDFRDLELRREGKASREKRWLAQEKGFAEELLAFVKGEEPDFAASVATTIATFAAWESIDTGAAREIDPGRVGL</sequence>
<feature type="domain" description="Enoyl reductase (ER)" evidence="6">
    <location>
        <begin position="11"/>
        <end position="363"/>
    </location>
</feature>
<organism evidence="7 8">
    <name type="scientific">Methanoculleus sediminis</name>
    <dbReference type="NCBI Taxonomy" id="1550566"/>
    <lineage>
        <taxon>Archaea</taxon>
        <taxon>Methanobacteriati</taxon>
        <taxon>Methanobacteriota</taxon>
        <taxon>Stenosarchaea group</taxon>
        <taxon>Methanomicrobia</taxon>
        <taxon>Methanomicrobiales</taxon>
        <taxon>Methanomicrobiaceae</taxon>
        <taxon>Methanoculleus</taxon>
    </lineage>
</organism>
<dbReference type="PANTHER" id="PTHR43350:SF19">
    <property type="entry name" value="D-GULOSIDE 3-DEHYDROGENASE"/>
    <property type="match status" value="1"/>
</dbReference>
<dbReference type="Pfam" id="PF00107">
    <property type="entry name" value="ADH_zinc_N"/>
    <property type="match status" value="1"/>
</dbReference>
<evidence type="ECO:0000256" key="4">
    <source>
        <dbReference type="ARBA" id="ARBA00022833"/>
    </source>
</evidence>
<dbReference type="Gene3D" id="3.90.180.10">
    <property type="entry name" value="Medium-chain alcohol dehydrogenases, catalytic domain"/>
    <property type="match status" value="1"/>
</dbReference>
<evidence type="ECO:0000259" key="6">
    <source>
        <dbReference type="SMART" id="SM00829"/>
    </source>
</evidence>
<dbReference type="OrthoDB" id="25239at2157"/>
<dbReference type="Pfam" id="PF22725">
    <property type="entry name" value="GFO_IDH_MocA_C3"/>
    <property type="match status" value="1"/>
</dbReference>
<dbReference type="InterPro" id="IPR013154">
    <property type="entry name" value="ADH-like_N"/>
</dbReference>
<accession>A0A0H1R032</accession>